<feature type="transmembrane region" description="Helical" evidence="9">
    <location>
        <begin position="142"/>
        <end position="171"/>
    </location>
</feature>
<gene>
    <name evidence="11" type="ORF">V6M85_09475</name>
</gene>
<feature type="transmembrane region" description="Helical" evidence="9">
    <location>
        <begin position="224"/>
        <end position="245"/>
    </location>
</feature>
<keyword evidence="8 9" id="KW-0472">Membrane</keyword>
<dbReference type="GO" id="GO:0015293">
    <property type="term" value="F:symporter activity"/>
    <property type="evidence" value="ECO:0007669"/>
    <property type="project" value="UniProtKB-KW"/>
</dbReference>
<feature type="transmembrane region" description="Helical" evidence="9">
    <location>
        <begin position="177"/>
        <end position="196"/>
    </location>
</feature>
<proteinExistence type="inferred from homology"/>
<evidence type="ECO:0000256" key="3">
    <source>
        <dbReference type="ARBA" id="ARBA00022448"/>
    </source>
</evidence>
<dbReference type="RefSeq" id="WP_338599203.1">
    <property type="nucleotide sequence ID" value="NZ_CP146016.1"/>
</dbReference>
<dbReference type="SUPFAM" id="SSF103473">
    <property type="entry name" value="MFS general substrate transporter"/>
    <property type="match status" value="1"/>
</dbReference>
<evidence type="ECO:0000256" key="1">
    <source>
        <dbReference type="ARBA" id="ARBA00004651"/>
    </source>
</evidence>
<protein>
    <submittedName>
        <fullName evidence="11">MFS transporter</fullName>
    </submittedName>
</protein>
<dbReference type="PROSITE" id="PS50850">
    <property type="entry name" value="MFS"/>
    <property type="match status" value="1"/>
</dbReference>
<dbReference type="InterPro" id="IPR020846">
    <property type="entry name" value="MFS_dom"/>
</dbReference>
<dbReference type="InterPro" id="IPR036259">
    <property type="entry name" value="MFS_trans_sf"/>
</dbReference>
<dbReference type="Pfam" id="PF07690">
    <property type="entry name" value="MFS_1"/>
    <property type="match status" value="1"/>
</dbReference>
<keyword evidence="4" id="KW-1003">Cell membrane</keyword>
<evidence type="ECO:0000256" key="8">
    <source>
        <dbReference type="ARBA" id="ARBA00023136"/>
    </source>
</evidence>
<feature type="transmembrane region" description="Helical" evidence="9">
    <location>
        <begin position="12"/>
        <end position="32"/>
    </location>
</feature>
<comment type="similarity">
    <text evidence="2">Belongs to the major facilitator superfamily. Metabolite:H+ Symporter (MHS) family (TC 2.A.1.6) family.</text>
</comment>
<keyword evidence="12" id="KW-1185">Reference proteome</keyword>
<keyword evidence="6" id="KW-0769">Symport</keyword>
<feature type="transmembrane region" description="Helical" evidence="9">
    <location>
        <begin position="107"/>
        <end position="130"/>
    </location>
</feature>
<evidence type="ECO:0000256" key="2">
    <source>
        <dbReference type="ARBA" id="ARBA00008240"/>
    </source>
</evidence>
<evidence type="ECO:0000256" key="5">
    <source>
        <dbReference type="ARBA" id="ARBA00022692"/>
    </source>
</evidence>
<evidence type="ECO:0000313" key="12">
    <source>
        <dbReference type="Proteomes" id="UP001432202"/>
    </source>
</evidence>
<feature type="transmembrane region" description="Helical" evidence="9">
    <location>
        <begin position="315"/>
        <end position="337"/>
    </location>
</feature>
<dbReference type="GeneID" id="89336998"/>
<dbReference type="InterPro" id="IPR051084">
    <property type="entry name" value="H+-coupled_symporters"/>
</dbReference>
<sequence>MSSLSTREIKLIFLNFMSYTFLVYNYSILLVFNSPYISQLLFKGSYIFSLLGIYGLILIDVIMRVPGAYVLGPLSDKHGRKFVTRIASIGSALPLVIIALLPNPSSIILMLLYAIQGFFTGGLSAGITVIGLEDLPERHRGWFGGSGFAVGGSAYLIASIVFFTIISFLGSSLYTEIGWRIMFLTSLLILPFGFLMPESLRFRRNKEKVKSPIRLLISSYKRQFIFASTITALWASINALVNVMLPNFLYSVDHLSKVEIGYMSLIYSIVAIVSAFMGGELSEKIGRRTVSIIGGILGILLSIVFLLMASSPSLIILYVIILGFVSVFGGGGIMSYVNENFPTKIRSTGVSLSWNIGFLIGNTVPLLLTLALYYSSITLFPVVETIAMATLSISVVIISLISHETRGNIELEKQ</sequence>
<dbReference type="Proteomes" id="UP001432202">
    <property type="component" value="Chromosome"/>
</dbReference>
<dbReference type="InterPro" id="IPR005829">
    <property type="entry name" value="Sugar_transporter_CS"/>
</dbReference>
<dbReference type="InterPro" id="IPR011701">
    <property type="entry name" value="MFS"/>
</dbReference>
<keyword evidence="3" id="KW-0813">Transport</keyword>
<dbReference type="AlphaFoldDB" id="A0AAX4L0I2"/>
<feature type="transmembrane region" description="Helical" evidence="9">
    <location>
        <begin position="44"/>
        <end position="62"/>
    </location>
</feature>
<dbReference type="CDD" id="cd17316">
    <property type="entry name" value="MFS_SV2_like"/>
    <property type="match status" value="1"/>
</dbReference>
<reference evidence="11 12" key="1">
    <citation type="submission" date="2024-02" db="EMBL/GenBank/DDBJ databases">
        <title>STSV induces naive adaptation in Sulfolobus.</title>
        <authorList>
            <person name="Xiang X."/>
            <person name="Song M."/>
        </authorList>
    </citation>
    <scope>NUCLEOTIDE SEQUENCE [LARGE SCALE GENOMIC DNA]</scope>
    <source>
        <strain evidence="11 12">RT2</strain>
    </source>
</reference>
<feature type="transmembrane region" description="Helical" evidence="9">
    <location>
        <begin position="379"/>
        <end position="401"/>
    </location>
</feature>
<evidence type="ECO:0000256" key="9">
    <source>
        <dbReference type="SAM" id="Phobius"/>
    </source>
</evidence>
<keyword evidence="5 9" id="KW-0812">Transmembrane</keyword>
<feature type="transmembrane region" description="Helical" evidence="9">
    <location>
        <begin position="82"/>
        <end position="101"/>
    </location>
</feature>
<feature type="transmembrane region" description="Helical" evidence="9">
    <location>
        <begin position="290"/>
        <end position="309"/>
    </location>
</feature>
<feature type="domain" description="Major facilitator superfamily (MFS) profile" evidence="10">
    <location>
        <begin position="11"/>
        <end position="406"/>
    </location>
</feature>
<dbReference type="Gene3D" id="1.20.1250.20">
    <property type="entry name" value="MFS general substrate transporter like domains"/>
    <property type="match status" value="2"/>
</dbReference>
<keyword evidence="7 9" id="KW-1133">Transmembrane helix</keyword>
<dbReference type="PANTHER" id="PTHR43528:SF1">
    <property type="entry name" value="ALPHA-KETOGLUTARATE PERMEASE"/>
    <property type="match status" value="1"/>
</dbReference>
<feature type="transmembrane region" description="Helical" evidence="9">
    <location>
        <begin position="349"/>
        <end position="373"/>
    </location>
</feature>
<evidence type="ECO:0000259" key="10">
    <source>
        <dbReference type="PROSITE" id="PS50850"/>
    </source>
</evidence>
<comment type="subcellular location">
    <subcellularLocation>
        <location evidence="1">Cell membrane</location>
        <topology evidence="1">Multi-pass membrane protein</topology>
    </subcellularLocation>
</comment>
<dbReference type="PANTHER" id="PTHR43528">
    <property type="entry name" value="ALPHA-KETOGLUTARATE PERMEASE"/>
    <property type="match status" value="1"/>
</dbReference>
<accession>A0AAX4L0I2</accession>
<feature type="transmembrane region" description="Helical" evidence="9">
    <location>
        <begin position="260"/>
        <end position="278"/>
    </location>
</feature>
<name>A0AAX4L0I2_9CREN</name>
<evidence type="ECO:0000256" key="4">
    <source>
        <dbReference type="ARBA" id="ARBA00022475"/>
    </source>
</evidence>
<evidence type="ECO:0000313" key="11">
    <source>
        <dbReference type="EMBL" id="WWQ59703.1"/>
    </source>
</evidence>
<dbReference type="PROSITE" id="PS00216">
    <property type="entry name" value="SUGAR_TRANSPORT_1"/>
    <property type="match status" value="1"/>
</dbReference>
<organism evidence="11 12">
    <name type="scientific">Sulfolobus tengchongensis</name>
    <dbReference type="NCBI Taxonomy" id="207809"/>
    <lineage>
        <taxon>Archaea</taxon>
        <taxon>Thermoproteota</taxon>
        <taxon>Thermoprotei</taxon>
        <taxon>Sulfolobales</taxon>
        <taxon>Sulfolobaceae</taxon>
        <taxon>Sulfolobus</taxon>
    </lineage>
</organism>
<dbReference type="GO" id="GO:0005886">
    <property type="term" value="C:plasma membrane"/>
    <property type="evidence" value="ECO:0007669"/>
    <property type="project" value="UniProtKB-SubCell"/>
</dbReference>
<evidence type="ECO:0000256" key="7">
    <source>
        <dbReference type="ARBA" id="ARBA00022989"/>
    </source>
</evidence>
<dbReference type="EMBL" id="CP146016">
    <property type="protein sequence ID" value="WWQ59703.1"/>
    <property type="molecule type" value="Genomic_DNA"/>
</dbReference>
<evidence type="ECO:0000256" key="6">
    <source>
        <dbReference type="ARBA" id="ARBA00022847"/>
    </source>
</evidence>